<keyword evidence="7" id="KW-0732">Signal</keyword>
<dbReference type="PRINTS" id="PR00131">
    <property type="entry name" value="GLHYDRLASE1"/>
</dbReference>
<dbReference type="Proteomes" id="UP001153636">
    <property type="component" value="Chromosome 10"/>
</dbReference>
<dbReference type="PANTHER" id="PTHR10353:SF36">
    <property type="entry name" value="LP05116P"/>
    <property type="match status" value="1"/>
</dbReference>
<dbReference type="Gene3D" id="3.20.20.80">
    <property type="entry name" value="Glycosidases"/>
    <property type="match status" value="1"/>
</dbReference>
<dbReference type="EMBL" id="OV651822">
    <property type="protein sequence ID" value="CAH1100589.1"/>
    <property type="molecule type" value="Genomic_DNA"/>
</dbReference>
<evidence type="ECO:0000256" key="2">
    <source>
        <dbReference type="ARBA" id="ARBA00011738"/>
    </source>
</evidence>
<keyword evidence="4" id="KW-0325">Glycoprotein</keyword>
<name>A0A9P0CEF0_9CUCU</name>
<protein>
    <recommendedName>
        <fullName evidence="10">Myrosinase 1-like</fullName>
    </recommendedName>
</protein>
<evidence type="ECO:0000256" key="1">
    <source>
        <dbReference type="ARBA" id="ARBA00010838"/>
    </source>
</evidence>
<dbReference type="SUPFAM" id="SSF51445">
    <property type="entry name" value="(Trans)glycosidases"/>
    <property type="match status" value="1"/>
</dbReference>
<dbReference type="InterPro" id="IPR033132">
    <property type="entry name" value="GH_1_N_CS"/>
</dbReference>
<proteinExistence type="inferred from homology"/>
<dbReference type="PANTHER" id="PTHR10353">
    <property type="entry name" value="GLYCOSYL HYDROLASE"/>
    <property type="match status" value="1"/>
</dbReference>
<comment type="subunit">
    <text evidence="2">Homodimer.</text>
</comment>
<keyword evidence="5" id="KW-0326">Glycosidase</keyword>
<sequence length="483" mass="56027">MIELKFIFLLIFAKACSSQDPLNNKRFPADFIFGCATAAFQIEGAWNIDGKTTSVWDTKNHLIPSVIKDNQTADISCDSYHKYKEDVAILAAMGVTHYRFSLSWPRILPNGYNDTINPLGVNYYKNLISELKANNIEPMITIYHGDMPQSLGDLGGFYNIDSINWVTDFARVAFDLFGDDVKYWFTINEPYETCIWDGVVKAYECAKNLLKIHASIWHLYDQEYRSKQNGKVSMVINLNWYEPATNSTDDLIAAATKMQFSWGFFGHPLYYGDWPEIMKTRIAMRSKGEGFEKSRLPEFTQEEINYIKGTNDILAANTYTTSMIRAIPEPAFGDPTIENDEGVYEYQLDEWQDAASPWLKVTPWGIRKLLRWFKQEYFDPEILISENGYSDSDGRLDDPIRKNYLRDYLSNIRDAMIYDDVKVIGYVVWTLMDNFEWNSGYTEKFGLAYIDFNDPNRTRIRKDSSYYFEKVCKTRCIVDDCVD</sequence>
<organism evidence="8 9">
    <name type="scientific">Psylliodes chrysocephalus</name>
    <dbReference type="NCBI Taxonomy" id="3402493"/>
    <lineage>
        <taxon>Eukaryota</taxon>
        <taxon>Metazoa</taxon>
        <taxon>Ecdysozoa</taxon>
        <taxon>Arthropoda</taxon>
        <taxon>Hexapoda</taxon>
        <taxon>Insecta</taxon>
        <taxon>Pterygota</taxon>
        <taxon>Neoptera</taxon>
        <taxon>Endopterygota</taxon>
        <taxon>Coleoptera</taxon>
        <taxon>Polyphaga</taxon>
        <taxon>Cucujiformia</taxon>
        <taxon>Chrysomeloidea</taxon>
        <taxon>Chrysomelidae</taxon>
        <taxon>Galerucinae</taxon>
        <taxon>Alticini</taxon>
        <taxon>Psylliodes</taxon>
    </lineage>
</organism>
<feature type="chain" id="PRO_5040413901" description="Myrosinase 1-like" evidence="7">
    <location>
        <begin position="19"/>
        <end position="483"/>
    </location>
</feature>
<evidence type="ECO:0008006" key="10">
    <source>
        <dbReference type="Google" id="ProtNLM"/>
    </source>
</evidence>
<dbReference type="OrthoDB" id="65569at2759"/>
<dbReference type="GO" id="GO:0008422">
    <property type="term" value="F:beta-glucosidase activity"/>
    <property type="evidence" value="ECO:0007669"/>
    <property type="project" value="TreeGrafter"/>
</dbReference>
<evidence type="ECO:0000313" key="8">
    <source>
        <dbReference type="EMBL" id="CAH1100589.1"/>
    </source>
</evidence>
<dbReference type="InterPro" id="IPR017853">
    <property type="entry name" value="GH"/>
</dbReference>
<accession>A0A9P0CEF0</accession>
<reference evidence="8" key="1">
    <citation type="submission" date="2022-01" db="EMBL/GenBank/DDBJ databases">
        <authorList>
            <person name="King R."/>
        </authorList>
    </citation>
    <scope>NUCLEOTIDE SEQUENCE</scope>
</reference>
<evidence type="ECO:0000256" key="6">
    <source>
        <dbReference type="RuleBase" id="RU003690"/>
    </source>
</evidence>
<dbReference type="Pfam" id="PF00232">
    <property type="entry name" value="Glyco_hydro_1"/>
    <property type="match status" value="1"/>
</dbReference>
<feature type="signal peptide" evidence="7">
    <location>
        <begin position="1"/>
        <end position="18"/>
    </location>
</feature>
<evidence type="ECO:0000256" key="4">
    <source>
        <dbReference type="ARBA" id="ARBA00023180"/>
    </source>
</evidence>
<evidence type="ECO:0000313" key="9">
    <source>
        <dbReference type="Proteomes" id="UP001153636"/>
    </source>
</evidence>
<dbReference type="GO" id="GO:0005975">
    <property type="term" value="P:carbohydrate metabolic process"/>
    <property type="evidence" value="ECO:0007669"/>
    <property type="project" value="InterPro"/>
</dbReference>
<dbReference type="InterPro" id="IPR001360">
    <property type="entry name" value="Glyco_hydro_1"/>
</dbReference>
<keyword evidence="9" id="KW-1185">Reference proteome</keyword>
<dbReference type="PROSITE" id="PS00653">
    <property type="entry name" value="GLYCOSYL_HYDROL_F1_2"/>
    <property type="match status" value="1"/>
</dbReference>
<dbReference type="AlphaFoldDB" id="A0A9P0CEF0"/>
<evidence type="ECO:0000256" key="5">
    <source>
        <dbReference type="ARBA" id="ARBA00023295"/>
    </source>
</evidence>
<dbReference type="FunFam" id="3.20.20.80:FF:000013">
    <property type="entry name" value="lactase-phlorizin hydrolase"/>
    <property type="match status" value="1"/>
</dbReference>
<keyword evidence="3" id="KW-0378">Hydrolase</keyword>
<evidence type="ECO:0000256" key="3">
    <source>
        <dbReference type="ARBA" id="ARBA00022801"/>
    </source>
</evidence>
<evidence type="ECO:0000256" key="7">
    <source>
        <dbReference type="SAM" id="SignalP"/>
    </source>
</evidence>
<comment type="similarity">
    <text evidence="1 6">Belongs to the glycosyl hydrolase 1 family.</text>
</comment>
<gene>
    <name evidence="8" type="ORF">PSYICH_LOCUS1873</name>
</gene>